<accession>A0AAX4HC88</accession>
<organism evidence="2 3">
    <name type="scientific">Australozyma saopauloensis</name>
    <dbReference type="NCBI Taxonomy" id="291208"/>
    <lineage>
        <taxon>Eukaryota</taxon>
        <taxon>Fungi</taxon>
        <taxon>Dikarya</taxon>
        <taxon>Ascomycota</taxon>
        <taxon>Saccharomycotina</taxon>
        <taxon>Pichiomycetes</taxon>
        <taxon>Metschnikowiaceae</taxon>
        <taxon>Australozyma</taxon>
    </lineage>
</organism>
<feature type="compositionally biased region" description="Basic residues" evidence="1">
    <location>
        <begin position="410"/>
        <end position="422"/>
    </location>
</feature>
<feature type="region of interest" description="Disordered" evidence="1">
    <location>
        <begin position="918"/>
        <end position="950"/>
    </location>
</feature>
<dbReference type="PROSITE" id="PS50143">
    <property type="entry name" value="BIR_REPEAT_2"/>
    <property type="match status" value="2"/>
</dbReference>
<sequence length="1105" mass="123895">MPPKSARTDLQYRTVRLATFVDGALIGNSKSLRKWRHRTLDANHMADSGFYYTPTRATLDQVTCFWCGKRENNYGDIDSICELHHQNHPLCPYSRITMWLERFLKEGDKTKFWPSVAQKAGSAFADPFSSESIELRVSTFKTLWKLDSSPNSNVTSRQLAEAGFYYSPVETDDDRVICMYCDCPLLDWSVDDDPMNEHIKNRFEYCYFLEKYQEQRNAHNTKDAVLTQKTSTALEKTSSILPTETTTSLKGDEPVKDAFDFSIEELQDHERGTIFEGKDFLPKRFSRRLKQDQRKTELLRQPKKSMRSESPERTSFLWKKSTELRLTVQEEIEHSKAKPEDNLGTISESLKSVFTSNSQKSYEESASENTSEHDSPEKLDSDPSFHINDSHSSIPEKRNNSIVKPLTPASKKRKTQVSKKRVSQFDDDDDFGMTENDLERILNSPKKAKKVKVVQKKEAPSPSGSLYDNSNQNLGDYEEDNLSFLETNIKPSQLLQGQAEKITLTPLKVFKPKALENAAQTQSRILPSDESLVEVQAPTEATQEQNEPSVQEIDSKGPQEISIIGPDSSEKHPTEKDNSATPIISPPSDHKTPCAKLSPENNLEIQSPPRNIPAIKLVARESLGKELSAGEHTSNGRSMKETSMSEAKSQPREESKTPELEDATTTSGLQLNEEEEVFNIDSIILENSPLKLANGPRLSEKIEMLKLKTPAEDASAGSTSMQKLHGETSLNNDSQQNLNSQKTDDLSIIKDTEEDMGEKLAISPSSYRDYQNDLQEMDFEFVDEHSIGKTTTPSKELVQSENLTALTPKIAGASSEMKKSVDSASDTGLKIQLDVERSDAPVSETVSVVAGDPIQRDSSAHGDQIEATEKLETSYNTKKCAPEAPLDGNLLHNSENFARKRSIHLEDVDKVQSMIKKANESEDEKAALAKSWSPESNAKEKSPSPPSRHIYQNNEMADLAAQNHTKSEASFSRLSFDNVEASTPHKGESTTASAIETSKSARPPFPHINLEFAKSQIRLLEEAIERMSELSATKFKLHNDADGYLTEFIAAMPEKEESMSIQDWILENSLTCEQTVKAISALIIDTYLKDFDKLIAYSEEMATID</sequence>
<evidence type="ECO:0000313" key="3">
    <source>
        <dbReference type="Proteomes" id="UP001338582"/>
    </source>
</evidence>
<dbReference type="Gene3D" id="1.10.1170.10">
    <property type="entry name" value="Inhibitor Of Apoptosis Protein (2mihbC-IAP-1), Chain A"/>
    <property type="match status" value="2"/>
</dbReference>
<feature type="compositionally biased region" description="Polar residues" evidence="1">
    <location>
        <begin position="631"/>
        <end position="648"/>
    </location>
</feature>
<proteinExistence type="predicted"/>
<evidence type="ECO:0000313" key="2">
    <source>
        <dbReference type="EMBL" id="WPK25956.1"/>
    </source>
</evidence>
<name>A0AAX4HC88_9ASCO</name>
<keyword evidence="3" id="KW-1185">Reference proteome</keyword>
<evidence type="ECO:0000256" key="1">
    <source>
        <dbReference type="SAM" id="MobiDB-lite"/>
    </source>
</evidence>
<dbReference type="AlphaFoldDB" id="A0AAX4HC88"/>
<feature type="compositionally biased region" description="Basic and acidic residues" evidence="1">
    <location>
        <begin position="649"/>
        <end position="659"/>
    </location>
</feature>
<feature type="compositionally biased region" description="Polar residues" evidence="1">
    <location>
        <begin position="989"/>
        <end position="1000"/>
    </location>
</feature>
<feature type="region of interest" description="Disordered" evidence="1">
    <location>
        <begin position="447"/>
        <end position="474"/>
    </location>
</feature>
<dbReference type="SMART" id="SM00238">
    <property type="entry name" value="BIR"/>
    <property type="match status" value="2"/>
</dbReference>
<dbReference type="PANTHER" id="PTHR10044">
    <property type="entry name" value="INHIBITOR OF APOPTOSIS"/>
    <property type="match status" value="1"/>
</dbReference>
<feature type="compositionally biased region" description="Basic and acidic residues" evidence="1">
    <location>
        <begin position="568"/>
        <end position="578"/>
    </location>
</feature>
<dbReference type="InterPro" id="IPR001370">
    <property type="entry name" value="BIR_rpt"/>
</dbReference>
<dbReference type="RefSeq" id="XP_062878338.1">
    <property type="nucleotide sequence ID" value="XM_063022268.1"/>
</dbReference>
<evidence type="ECO:0008006" key="4">
    <source>
        <dbReference type="Google" id="ProtNLM"/>
    </source>
</evidence>
<dbReference type="EMBL" id="CP138897">
    <property type="protein sequence ID" value="WPK25956.1"/>
    <property type="molecule type" value="Genomic_DNA"/>
</dbReference>
<dbReference type="Pfam" id="PF00653">
    <property type="entry name" value="BIR"/>
    <property type="match status" value="2"/>
</dbReference>
<feature type="compositionally biased region" description="Basic and acidic residues" evidence="1">
    <location>
        <begin position="918"/>
        <end position="927"/>
    </location>
</feature>
<feature type="region of interest" description="Disordered" evidence="1">
    <location>
        <begin position="980"/>
        <end position="1000"/>
    </location>
</feature>
<feature type="compositionally biased region" description="Basic and acidic residues" evidence="1">
    <location>
        <begin position="291"/>
        <end position="312"/>
    </location>
</feature>
<feature type="region of interest" description="Disordered" evidence="1">
    <location>
        <begin position="623"/>
        <end position="674"/>
    </location>
</feature>
<gene>
    <name evidence="2" type="ORF">PUMCH_003295</name>
</gene>
<dbReference type="SUPFAM" id="SSF57924">
    <property type="entry name" value="Inhibitor of apoptosis (IAP) repeat"/>
    <property type="match status" value="2"/>
</dbReference>
<feature type="compositionally biased region" description="Polar residues" evidence="1">
    <location>
        <begin position="599"/>
        <end position="609"/>
    </location>
</feature>
<feature type="compositionally biased region" description="Basic and acidic residues" evidence="1">
    <location>
        <begin position="370"/>
        <end position="383"/>
    </location>
</feature>
<feature type="region of interest" description="Disordered" evidence="1">
    <location>
        <begin position="354"/>
        <end position="433"/>
    </location>
</feature>
<dbReference type="GO" id="GO:0005634">
    <property type="term" value="C:nucleus"/>
    <property type="evidence" value="ECO:0007669"/>
    <property type="project" value="TreeGrafter"/>
</dbReference>
<dbReference type="InterPro" id="IPR050784">
    <property type="entry name" value="IAP"/>
</dbReference>
<feature type="compositionally biased region" description="Polar residues" evidence="1">
    <location>
        <begin position="462"/>
        <end position="474"/>
    </location>
</feature>
<reference evidence="2 3" key="1">
    <citation type="submission" date="2023-10" db="EMBL/GenBank/DDBJ databases">
        <title>Draft Genome Sequence of Candida saopaulonensis from a very Premature Infant with Sepsis.</title>
        <authorList>
            <person name="Ning Y."/>
            <person name="Dai R."/>
            <person name="Xiao M."/>
            <person name="Xu Y."/>
            <person name="Yan Q."/>
            <person name="Zhang L."/>
        </authorList>
    </citation>
    <scope>NUCLEOTIDE SEQUENCE [LARGE SCALE GENOMIC DNA]</scope>
    <source>
        <strain evidence="2 3">19XY460</strain>
    </source>
</reference>
<protein>
    <recommendedName>
        <fullName evidence="4">Protein bir1</fullName>
    </recommendedName>
</protein>
<feature type="region of interest" description="Disordered" evidence="1">
    <location>
        <begin position="873"/>
        <end position="892"/>
    </location>
</feature>
<dbReference type="GO" id="GO:0051726">
    <property type="term" value="P:regulation of cell cycle"/>
    <property type="evidence" value="ECO:0007669"/>
    <property type="project" value="TreeGrafter"/>
</dbReference>
<dbReference type="GO" id="GO:0005737">
    <property type="term" value="C:cytoplasm"/>
    <property type="evidence" value="ECO:0007669"/>
    <property type="project" value="TreeGrafter"/>
</dbReference>
<feature type="region of interest" description="Disordered" evidence="1">
    <location>
        <begin position="520"/>
        <end position="609"/>
    </location>
</feature>
<feature type="compositionally biased region" description="Polar residues" evidence="1">
    <location>
        <begin position="539"/>
        <end position="549"/>
    </location>
</feature>
<dbReference type="Proteomes" id="UP001338582">
    <property type="component" value="Chromosome 4"/>
</dbReference>
<feature type="region of interest" description="Disordered" evidence="1">
    <location>
        <begin position="291"/>
        <end position="316"/>
    </location>
</feature>
<dbReference type="GeneID" id="88174359"/>
<dbReference type="KEGG" id="asau:88174359"/>
<feature type="compositionally biased region" description="Low complexity" evidence="1">
    <location>
        <begin position="729"/>
        <end position="741"/>
    </location>
</feature>
<feature type="region of interest" description="Disordered" evidence="1">
    <location>
        <begin position="709"/>
        <end position="745"/>
    </location>
</feature>
<dbReference type="PANTHER" id="PTHR10044:SF139">
    <property type="entry name" value="DEATH-ASSOCIATED INHIBITOR OF APOPTOSIS 2"/>
    <property type="match status" value="1"/>
</dbReference>
<dbReference type="CDD" id="cd00022">
    <property type="entry name" value="BIR"/>
    <property type="match status" value="1"/>
</dbReference>